<keyword evidence="6 7" id="KW-0472">Membrane</keyword>
<sequence length="161" mass="17507">MIARLRDTYASLAGAAAWLQPLALLAVRLVAARVFWNSGLGKVETFRLLGIRIPTFDFQQSTFYLFKHEFFPGLPKGVTDVLAVMAGLGELTLPLLVAFGLLARLGALGLLAMTAVIQIFVFPGEWWSVHAWWAVTLLTILAFGPGAISIDRLTGLEPKPA</sequence>
<protein>
    <submittedName>
        <fullName evidence="8">DoxX family membrane protein</fullName>
    </submittedName>
</protein>
<feature type="transmembrane region" description="Helical" evidence="7">
    <location>
        <begin position="130"/>
        <end position="150"/>
    </location>
</feature>
<dbReference type="InterPro" id="IPR051907">
    <property type="entry name" value="DoxX-like_oxidoreductase"/>
</dbReference>
<keyword evidence="3" id="KW-1003">Cell membrane</keyword>
<keyword evidence="4 7" id="KW-0812">Transmembrane</keyword>
<accession>A0A4S2H109</accession>
<dbReference type="PANTHER" id="PTHR33452">
    <property type="entry name" value="OXIDOREDUCTASE CATD-RELATED"/>
    <property type="match status" value="1"/>
</dbReference>
<dbReference type="AlphaFoldDB" id="A0A4S2H109"/>
<dbReference type="RefSeq" id="WP_135995735.1">
    <property type="nucleotide sequence ID" value="NZ_CP071057.1"/>
</dbReference>
<evidence type="ECO:0000313" key="8">
    <source>
        <dbReference type="EMBL" id="TGY89195.1"/>
    </source>
</evidence>
<keyword evidence="5 7" id="KW-1133">Transmembrane helix</keyword>
<feature type="transmembrane region" description="Helical" evidence="7">
    <location>
        <begin position="107"/>
        <end position="124"/>
    </location>
</feature>
<dbReference type="OrthoDB" id="121744at2"/>
<organism evidence="8 9">
    <name type="scientific">Marinicauda algicola</name>
    <dbReference type="NCBI Taxonomy" id="2029849"/>
    <lineage>
        <taxon>Bacteria</taxon>
        <taxon>Pseudomonadati</taxon>
        <taxon>Pseudomonadota</taxon>
        <taxon>Alphaproteobacteria</taxon>
        <taxon>Maricaulales</taxon>
        <taxon>Maricaulaceae</taxon>
        <taxon>Marinicauda</taxon>
    </lineage>
</organism>
<dbReference type="Pfam" id="PF07681">
    <property type="entry name" value="DoxX"/>
    <property type="match status" value="1"/>
</dbReference>
<evidence type="ECO:0000256" key="7">
    <source>
        <dbReference type="SAM" id="Phobius"/>
    </source>
</evidence>
<reference evidence="8 9" key="1">
    <citation type="journal article" date="2017" name="Int. J. Syst. Evol. Microbiol.">
        <title>Marinicauda algicola sp. nov., isolated from a marine red alga Rhodosorus marinus.</title>
        <authorList>
            <person name="Jeong S.E."/>
            <person name="Jeon S.H."/>
            <person name="Chun B.H."/>
            <person name="Kim D.W."/>
            <person name="Jeon C.O."/>
        </authorList>
    </citation>
    <scope>NUCLEOTIDE SEQUENCE [LARGE SCALE GENOMIC DNA]</scope>
    <source>
        <strain evidence="8 9">JCM 31718</strain>
    </source>
</reference>
<comment type="subcellular location">
    <subcellularLocation>
        <location evidence="1">Cell membrane</location>
        <topology evidence="1">Multi-pass membrane protein</topology>
    </subcellularLocation>
</comment>
<evidence type="ECO:0000256" key="2">
    <source>
        <dbReference type="ARBA" id="ARBA00006679"/>
    </source>
</evidence>
<gene>
    <name evidence="8" type="ORF">E5163_08740</name>
</gene>
<feature type="transmembrane region" description="Helical" evidence="7">
    <location>
        <begin position="81"/>
        <end position="102"/>
    </location>
</feature>
<evidence type="ECO:0000313" key="9">
    <source>
        <dbReference type="Proteomes" id="UP000308054"/>
    </source>
</evidence>
<dbReference type="EMBL" id="SRXW01000002">
    <property type="protein sequence ID" value="TGY89195.1"/>
    <property type="molecule type" value="Genomic_DNA"/>
</dbReference>
<comment type="similarity">
    <text evidence="2">Belongs to the DoxX family.</text>
</comment>
<dbReference type="InterPro" id="IPR032808">
    <property type="entry name" value="DoxX"/>
</dbReference>
<dbReference type="GO" id="GO:0005886">
    <property type="term" value="C:plasma membrane"/>
    <property type="evidence" value="ECO:0007669"/>
    <property type="project" value="UniProtKB-SubCell"/>
</dbReference>
<comment type="caution">
    <text evidence="8">The sequence shown here is derived from an EMBL/GenBank/DDBJ whole genome shotgun (WGS) entry which is preliminary data.</text>
</comment>
<evidence type="ECO:0000256" key="6">
    <source>
        <dbReference type="ARBA" id="ARBA00023136"/>
    </source>
</evidence>
<evidence type="ECO:0000256" key="4">
    <source>
        <dbReference type="ARBA" id="ARBA00022692"/>
    </source>
</evidence>
<name>A0A4S2H109_9PROT</name>
<evidence type="ECO:0000256" key="3">
    <source>
        <dbReference type="ARBA" id="ARBA00022475"/>
    </source>
</evidence>
<dbReference type="PANTHER" id="PTHR33452:SF1">
    <property type="entry name" value="INNER MEMBRANE PROTEIN YPHA-RELATED"/>
    <property type="match status" value="1"/>
</dbReference>
<dbReference type="Proteomes" id="UP000308054">
    <property type="component" value="Unassembled WGS sequence"/>
</dbReference>
<keyword evidence="9" id="KW-1185">Reference proteome</keyword>
<evidence type="ECO:0000256" key="5">
    <source>
        <dbReference type="ARBA" id="ARBA00022989"/>
    </source>
</evidence>
<evidence type="ECO:0000256" key="1">
    <source>
        <dbReference type="ARBA" id="ARBA00004651"/>
    </source>
</evidence>
<proteinExistence type="inferred from homology"/>